<proteinExistence type="predicted"/>
<dbReference type="AlphaFoldDB" id="A0A6N7PMN3"/>
<accession>A0A6N7PMN3</accession>
<reference evidence="1 2" key="1">
    <citation type="submission" date="2019-10" db="EMBL/GenBank/DDBJ databases">
        <title>A soil myxobacterium in the family Polyangiaceae.</title>
        <authorList>
            <person name="Li Y."/>
            <person name="Wang J."/>
        </authorList>
    </citation>
    <scope>NUCLEOTIDE SEQUENCE [LARGE SCALE GENOMIC DNA]</scope>
    <source>
        <strain evidence="1 2">DSM 14734</strain>
    </source>
</reference>
<organism evidence="1 2">
    <name type="scientific">Polyangium spumosum</name>
    <dbReference type="NCBI Taxonomy" id="889282"/>
    <lineage>
        <taxon>Bacteria</taxon>
        <taxon>Pseudomonadati</taxon>
        <taxon>Myxococcota</taxon>
        <taxon>Polyangia</taxon>
        <taxon>Polyangiales</taxon>
        <taxon>Polyangiaceae</taxon>
        <taxon>Polyangium</taxon>
    </lineage>
</organism>
<dbReference type="Proteomes" id="UP000440224">
    <property type="component" value="Unassembled WGS sequence"/>
</dbReference>
<sequence>MDLPAEPRVRWILHRAAALLEQGAEPVRGLVLPTADYFPDPFDGSPNAVVKLLERVQALAGLSDLSVELTFVTPEGETMSAGCGSGACGPGGKIEARLDRVGRRPDGTYVVAVGTGEVRDPVVLTTALVRSVACMFMTEADAYDGIPAAEREPVTDLAGALLGFGVLLANGSHVVVKGCGGAKIHSATRLATNEITLALAMFCKLFGTDGRVAARQLDPVPRERFAESETWARANAAVVRRLREDPDGIRSDAFVLDQAEGWMSRLFSFGRSKRAPTAEETLSELERSMRATTPKKTVDPERAKKLAELRALVDETLEER</sequence>
<evidence type="ECO:0000313" key="1">
    <source>
        <dbReference type="EMBL" id="MRG91540.1"/>
    </source>
</evidence>
<name>A0A6N7PMN3_9BACT</name>
<gene>
    <name evidence="1" type="ORF">GF068_06320</name>
</gene>
<keyword evidence="2" id="KW-1185">Reference proteome</keyword>
<dbReference type="EMBL" id="WJIE01000002">
    <property type="protein sequence ID" value="MRG91540.1"/>
    <property type="molecule type" value="Genomic_DNA"/>
</dbReference>
<evidence type="ECO:0000313" key="2">
    <source>
        <dbReference type="Proteomes" id="UP000440224"/>
    </source>
</evidence>
<dbReference type="RefSeq" id="WP_153818440.1">
    <property type="nucleotide sequence ID" value="NZ_WJIE01000002.1"/>
</dbReference>
<comment type="caution">
    <text evidence="1">The sequence shown here is derived from an EMBL/GenBank/DDBJ whole genome shotgun (WGS) entry which is preliminary data.</text>
</comment>
<protein>
    <submittedName>
        <fullName evidence="1">Uncharacterized protein</fullName>
    </submittedName>
</protein>
<dbReference type="OrthoDB" id="2041998at2"/>